<feature type="region of interest" description="Disordered" evidence="1">
    <location>
        <begin position="311"/>
        <end position="356"/>
    </location>
</feature>
<sequence>MAGMLPHACDIERLSDGELTEFVRLLGQAAAVMQSSAAIAAAEIETRSRRELGPESLARKAGVKSGAELVQRLTGSSLTDARKAVRVGVLLETAQAVAPEPADAGPRSIEVLAALPGAWSAPIAVAVRNGWLPAEHADRITSGLGQPRDDASTPAYRQAVLRLIADCWDGELTPEDAGRAAKATRAVLDREWAQQNAQRLYEQRSLKRTVRGDGMVKYDLLVDPATDAQIWTPIRRHLSPRLGGPRFMTDEERARAEELQQDARTNEQLLADTFTAFLTAGVTSSGVFGKYTPTVTIAVTTSELKKAITADAARRNSPPHDGPPGQPPDAASGTSTHRPPATPPPGADGIAWLDGRPEPLTGAQLITALCDGDAAAALLDETGQTLDATKAERTFSTRQRRAMALRDGGCLIPGCPMPPDATEAHHLNPWGENEANHKTETKDGVLLCKFDHLNLHNHGGRIERRGNTYWLHWPGEEPVRLLPKHSLTTQLRTQGELP</sequence>
<dbReference type="Proteomes" id="UP001501079">
    <property type="component" value="Unassembled WGS sequence"/>
</dbReference>
<evidence type="ECO:0000313" key="4">
    <source>
        <dbReference type="Proteomes" id="UP001501079"/>
    </source>
</evidence>
<protein>
    <recommendedName>
        <fullName evidence="2">HNH nuclease domain-containing protein</fullName>
    </recommendedName>
</protein>
<dbReference type="CDD" id="cd00085">
    <property type="entry name" value="HNHc"/>
    <property type="match status" value="1"/>
</dbReference>
<evidence type="ECO:0000313" key="3">
    <source>
        <dbReference type="EMBL" id="GAA4170513.1"/>
    </source>
</evidence>
<proteinExistence type="predicted"/>
<evidence type="ECO:0000256" key="1">
    <source>
        <dbReference type="SAM" id="MobiDB-lite"/>
    </source>
</evidence>
<keyword evidence="4" id="KW-1185">Reference proteome</keyword>
<organism evidence="3 4">
    <name type="scientific">Gryllotalpicola koreensis</name>
    <dbReference type="NCBI Taxonomy" id="993086"/>
    <lineage>
        <taxon>Bacteria</taxon>
        <taxon>Bacillati</taxon>
        <taxon>Actinomycetota</taxon>
        <taxon>Actinomycetes</taxon>
        <taxon>Micrococcales</taxon>
        <taxon>Microbacteriaceae</taxon>
        <taxon>Gryllotalpicola</taxon>
    </lineage>
</organism>
<feature type="domain" description="HNH nuclease" evidence="2">
    <location>
        <begin position="398"/>
        <end position="453"/>
    </location>
</feature>
<name>A0ABP7ZU40_9MICO</name>
<dbReference type="InterPro" id="IPR003615">
    <property type="entry name" value="HNH_nuc"/>
</dbReference>
<dbReference type="EMBL" id="BAABBW010000001">
    <property type="protein sequence ID" value="GAA4170513.1"/>
    <property type="molecule type" value="Genomic_DNA"/>
</dbReference>
<dbReference type="SMART" id="SM00507">
    <property type="entry name" value="HNHc"/>
    <property type="match status" value="1"/>
</dbReference>
<evidence type="ECO:0000259" key="2">
    <source>
        <dbReference type="SMART" id="SM00507"/>
    </source>
</evidence>
<gene>
    <name evidence="3" type="ORF">GCM10022287_08500</name>
</gene>
<accession>A0ABP7ZU40</accession>
<reference evidence="4" key="1">
    <citation type="journal article" date="2019" name="Int. J. Syst. Evol. Microbiol.">
        <title>The Global Catalogue of Microorganisms (GCM) 10K type strain sequencing project: providing services to taxonomists for standard genome sequencing and annotation.</title>
        <authorList>
            <consortium name="The Broad Institute Genomics Platform"/>
            <consortium name="The Broad Institute Genome Sequencing Center for Infectious Disease"/>
            <person name="Wu L."/>
            <person name="Ma J."/>
        </authorList>
    </citation>
    <scope>NUCLEOTIDE SEQUENCE [LARGE SCALE GENOMIC DNA]</scope>
    <source>
        <strain evidence="4">JCM 17591</strain>
    </source>
</reference>
<comment type="caution">
    <text evidence="3">The sequence shown here is derived from an EMBL/GenBank/DDBJ whole genome shotgun (WGS) entry which is preliminary data.</text>
</comment>